<dbReference type="Proteomes" id="UP000629468">
    <property type="component" value="Unassembled WGS sequence"/>
</dbReference>
<feature type="region of interest" description="Disordered" evidence="7">
    <location>
        <begin position="47"/>
        <end position="80"/>
    </location>
</feature>
<dbReference type="InterPro" id="IPR001138">
    <property type="entry name" value="Zn2Cys6_DnaBD"/>
</dbReference>
<dbReference type="Gene3D" id="4.10.240.10">
    <property type="entry name" value="Zn(2)-C6 fungal-type DNA-binding domain"/>
    <property type="match status" value="1"/>
</dbReference>
<dbReference type="AlphaFoldDB" id="A0A8H7KKP1"/>
<reference evidence="9 10" key="1">
    <citation type="journal article" name="Sci. Rep.">
        <title>Telomere-to-telomere assembled and centromere annotated genomes of the two main subspecies of the button mushroom Agaricus bisporus reveal especially polymorphic chromosome ends.</title>
        <authorList>
            <person name="Sonnenberg A.S.M."/>
            <person name="Sedaghat-Telgerd N."/>
            <person name="Lavrijssen B."/>
            <person name="Ohm R.A."/>
            <person name="Hendrickx P.M."/>
            <person name="Scholtmeijer K."/>
            <person name="Baars J.J.P."/>
            <person name="van Peer A."/>
        </authorList>
    </citation>
    <scope>NUCLEOTIDE SEQUENCE [LARGE SCALE GENOMIC DNA]</scope>
    <source>
        <strain evidence="9 10">H119_p4</strain>
    </source>
</reference>
<evidence type="ECO:0000256" key="3">
    <source>
        <dbReference type="ARBA" id="ARBA00023015"/>
    </source>
</evidence>
<evidence type="ECO:0000256" key="5">
    <source>
        <dbReference type="ARBA" id="ARBA00023163"/>
    </source>
</evidence>
<dbReference type="InterPro" id="IPR051089">
    <property type="entry name" value="prtT"/>
</dbReference>
<feature type="domain" description="Zn(2)-C6 fungal-type" evidence="8">
    <location>
        <begin position="99"/>
        <end position="130"/>
    </location>
</feature>
<proteinExistence type="predicted"/>
<feature type="region of interest" description="Disordered" evidence="7">
    <location>
        <begin position="778"/>
        <end position="814"/>
    </location>
</feature>
<dbReference type="SMART" id="SM00066">
    <property type="entry name" value="GAL4"/>
    <property type="match status" value="1"/>
</dbReference>
<keyword evidence="6" id="KW-0539">Nucleus</keyword>
<feature type="region of interest" description="Disordered" evidence="7">
    <location>
        <begin position="352"/>
        <end position="383"/>
    </location>
</feature>
<dbReference type="InterPro" id="IPR007219">
    <property type="entry name" value="XnlR_reg_dom"/>
</dbReference>
<dbReference type="SUPFAM" id="SSF81995">
    <property type="entry name" value="beta-sandwich domain of Sec23/24"/>
    <property type="match status" value="1"/>
</dbReference>
<evidence type="ECO:0000256" key="6">
    <source>
        <dbReference type="ARBA" id="ARBA00023242"/>
    </source>
</evidence>
<dbReference type="GO" id="GO:0006351">
    <property type="term" value="P:DNA-templated transcription"/>
    <property type="evidence" value="ECO:0007669"/>
    <property type="project" value="InterPro"/>
</dbReference>
<dbReference type="SUPFAM" id="SSF57701">
    <property type="entry name" value="Zn2/Cys6 DNA-binding domain"/>
    <property type="match status" value="1"/>
</dbReference>
<name>A0A8H7KKP1_AGABI</name>
<feature type="compositionally biased region" description="Polar residues" evidence="7">
    <location>
        <begin position="235"/>
        <end position="250"/>
    </location>
</feature>
<gene>
    <name evidence="9" type="ORF">Agabi119p4_166</name>
</gene>
<feature type="compositionally biased region" description="Polar residues" evidence="7">
    <location>
        <begin position="186"/>
        <end position="226"/>
    </location>
</feature>
<keyword evidence="2" id="KW-0479">Metal-binding</keyword>
<keyword evidence="5" id="KW-0804">Transcription</keyword>
<sequence length="952" mass="105681">MMDVDWLSKLSALAILFRLTPRPASTPIGTAESGAAAARSGRGCSFHSIPSFSAHPPHPLMDPTGPSHQSSVKKQEDDDKALKAEVKPAVKTLNRVPRACNACRKQKMRCEGADNPPCKRCRNTGIECLFEKPSREATLTGEAGLERIKSLEAHVAEIKTTQIRIESTLADIAAHLRAFPFSARSPSTYPPSSFQPSPNLSSPVVSTPTTAHPNPRSSLPAYQSQPPTQPGPNDLQPTQPSYPSNGTSYQHGGMNQGPSLPPFSSIQQAMGQPAPSQSGNVPSARYQNADQRSPNKQTAVSGVKRPAPPPSNVTSADSSDLDDDENGELPASGLVAPWEVLRGLADVAIERAAKETDGSEPHSRTRTPSPERDRNSRPSKRRKLRHKVLKFTDVVTKGIISEAEARELFNIFYYGCSTFLPVFHKDTDTYDALHERSPFAVNCICMVAARVRDGGGPPSETYLRCLEEVQSISCATLFAPVVRCEAIQSMIIVSGWSDNGWLSGGHAVRMAMELSMHKAWPRLYRRMLNGKVDPKEDKDLVVASRTWFCLYLFEHQLSYGTGRPAVLKDDESIKDCRYLLRHPLAIEDDMRLVSTVELMAIREEVQNALPTEGPVLDEHYDVLRDADLKFKNWYHTWDQAFSQKYADATFYRQSLQLQHKHAELFHNATALRGINGPEDVERMPIKQRELAIHSIEIAQEALHITLNFGSYRANMKYSVHYTHVTATFMGSFLLRLSRLFPNTCDTNQIRAQVEDLAGLMAEIPGQRYALTLQVMLRRSRKRKQQSTSRSPLSETTDHPRPGMIVDPQVGGQPSIASVTQHRHCDQYPPQYGGPPRQYSGGDPQTFVGIPPTMGPVQPHYAQQQAHSHQHPHGPQQLIQGYPVPAPMHHHYLQHNGGVADAEHIVQDYRAFSNEQLPVWISDQTLGGNTFMQNGMDAFLLPSDFLPPAPQIW</sequence>
<evidence type="ECO:0000313" key="9">
    <source>
        <dbReference type="EMBL" id="KAF7784001.1"/>
    </source>
</evidence>
<evidence type="ECO:0000256" key="7">
    <source>
        <dbReference type="SAM" id="MobiDB-lite"/>
    </source>
</evidence>
<dbReference type="PROSITE" id="PS50048">
    <property type="entry name" value="ZN2_CY6_FUNGAL_2"/>
    <property type="match status" value="1"/>
</dbReference>
<organism evidence="9 10">
    <name type="scientific">Agaricus bisporus var. burnettii</name>
    <dbReference type="NCBI Taxonomy" id="192524"/>
    <lineage>
        <taxon>Eukaryota</taxon>
        <taxon>Fungi</taxon>
        <taxon>Dikarya</taxon>
        <taxon>Basidiomycota</taxon>
        <taxon>Agaricomycotina</taxon>
        <taxon>Agaricomycetes</taxon>
        <taxon>Agaricomycetidae</taxon>
        <taxon>Agaricales</taxon>
        <taxon>Agaricineae</taxon>
        <taxon>Agaricaceae</taxon>
        <taxon>Agaricus</taxon>
    </lineage>
</organism>
<comment type="caution">
    <text evidence="9">The sequence shown here is derived from an EMBL/GenBank/DDBJ whole genome shotgun (WGS) entry which is preliminary data.</text>
</comment>
<keyword evidence="3" id="KW-0805">Transcription regulation</keyword>
<feature type="region of interest" description="Disordered" evidence="7">
    <location>
        <begin position="186"/>
        <end position="334"/>
    </location>
</feature>
<accession>A0A8H7KKP1</accession>
<dbReference type="CDD" id="cd00067">
    <property type="entry name" value="GAL4"/>
    <property type="match status" value="1"/>
</dbReference>
<dbReference type="PANTHER" id="PTHR31845:SF17">
    <property type="entry name" value="ZN(II)2CYS6 TRANSCRIPTION FACTOR (EUROFUNG)"/>
    <property type="match status" value="1"/>
</dbReference>
<feature type="compositionally biased region" description="Polar residues" evidence="7">
    <location>
        <begin position="256"/>
        <end position="300"/>
    </location>
</feature>
<feature type="compositionally biased region" description="Basic and acidic residues" evidence="7">
    <location>
        <begin position="352"/>
        <end position="376"/>
    </location>
</feature>
<dbReference type="GO" id="GO:0000981">
    <property type="term" value="F:DNA-binding transcription factor activity, RNA polymerase II-specific"/>
    <property type="evidence" value="ECO:0007669"/>
    <property type="project" value="InterPro"/>
</dbReference>
<dbReference type="SMART" id="SM00906">
    <property type="entry name" value="Fungal_trans"/>
    <property type="match status" value="1"/>
</dbReference>
<dbReference type="InterPro" id="IPR036864">
    <property type="entry name" value="Zn2-C6_fun-type_DNA-bd_sf"/>
</dbReference>
<evidence type="ECO:0000256" key="1">
    <source>
        <dbReference type="ARBA" id="ARBA00004123"/>
    </source>
</evidence>
<dbReference type="Pfam" id="PF00172">
    <property type="entry name" value="Zn_clus"/>
    <property type="match status" value="1"/>
</dbReference>
<dbReference type="PANTHER" id="PTHR31845">
    <property type="entry name" value="FINGER DOMAIN PROTEIN, PUTATIVE-RELATED"/>
    <property type="match status" value="1"/>
</dbReference>
<evidence type="ECO:0000256" key="4">
    <source>
        <dbReference type="ARBA" id="ARBA00023125"/>
    </source>
</evidence>
<comment type="subcellular location">
    <subcellularLocation>
        <location evidence="1">Nucleus</location>
    </subcellularLocation>
</comment>
<protein>
    <submittedName>
        <fullName evidence="9">Transcriptional regulator family: Fungal Specific TF</fullName>
    </submittedName>
</protein>
<dbReference type="EMBL" id="JABXXO010000001">
    <property type="protein sequence ID" value="KAF7784001.1"/>
    <property type="molecule type" value="Genomic_DNA"/>
</dbReference>
<dbReference type="GO" id="GO:0005634">
    <property type="term" value="C:nucleus"/>
    <property type="evidence" value="ECO:0007669"/>
    <property type="project" value="UniProtKB-SubCell"/>
</dbReference>
<dbReference type="PROSITE" id="PS00463">
    <property type="entry name" value="ZN2_CY6_FUNGAL_1"/>
    <property type="match status" value="1"/>
</dbReference>
<dbReference type="GO" id="GO:0008270">
    <property type="term" value="F:zinc ion binding"/>
    <property type="evidence" value="ECO:0007669"/>
    <property type="project" value="InterPro"/>
</dbReference>
<dbReference type="Pfam" id="PF04082">
    <property type="entry name" value="Fungal_trans"/>
    <property type="match status" value="1"/>
</dbReference>
<dbReference type="CDD" id="cd12148">
    <property type="entry name" value="fungal_TF_MHR"/>
    <property type="match status" value="1"/>
</dbReference>
<evidence type="ECO:0000259" key="8">
    <source>
        <dbReference type="PROSITE" id="PS50048"/>
    </source>
</evidence>
<evidence type="ECO:0000313" key="10">
    <source>
        <dbReference type="Proteomes" id="UP000629468"/>
    </source>
</evidence>
<evidence type="ECO:0000256" key="2">
    <source>
        <dbReference type="ARBA" id="ARBA00022723"/>
    </source>
</evidence>
<keyword evidence="4" id="KW-0238">DNA-binding</keyword>
<dbReference type="GO" id="GO:0000976">
    <property type="term" value="F:transcription cis-regulatory region binding"/>
    <property type="evidence" value="ECO:0007669"/>
    <property type="project" value="TreeGrafter"/>
</dbReference>